<dbReference type="Gene3D" id="3.30.160.60">
    <property type="entry name" value="Classic Zinc Finger"/>
    <property type="match status" value="1"/>
</dbReference>
<reference evidence="9 10" key="1">
    <citation type="journal article" date="2019" name="BMC Genomics">
        <title>Chromosome level assembly and comparative genome analysis confirm lager-brewing yeasts originated from a single hybridization.</title>
        <authorList>
            <person name="Salazar A.N."/>
            <person name="Gorter de Vries A.R."/>
            <person name="van den Broek M."/>
            <person name="Brouwers N."/>
            <person name="de la Torre Cortes P."/>
            <person name="Kuijpers N.G.A."/>
            <person name="Daran J.G."/>
            <person name="Abeel T."/>
        </authorList>
    </citation>
    <scope>NUCLEOTIDE SEQUENCE [LARGE SCALE GENOMIC DNA]</scope>
    <source>
        <strain evidence="9 10">CBS 1483</strain>
    </source>
</reference>
<dbReference type="InterPro" id="IPR013087">
    <property type="entry name" value="Znf_C2H2_type"/>
</dbReference>
<evidence type="ECO:0000256" key="4">
    <source>
        <dbReference type="ARBA" id="ARBA00022771"/>
    </source>
</evidence>
<dbReference type="GO" id="GO:0008270">
    <property type="term" value="F:zinc ion binding"/>
    <property type="evidence" value="ECO:0007669"/>
    <property type="project" value="UniProtKB-KW"/>
</dbReference>
<accession>A0A6C1E4W4</accession>
<evidence type="ECO:0000256" key="5">
    <source>
        <dbReference type="ARBA" id="ARBA00022833"/>
    </source>
</evidence>
<keyword evidence="4" id="KW-0863">Zinc-finger</keyword>
<evidence type="ECO:0000259" key="8">
    <source>
        <dbReference type="PROSITE" id="PS50171"/>
    </source>
</evidence>
<evidence type="ECO:0000256" key="2">
    <source>
        <dbReference type="ARBA" id="ARBA00008776"/>
    </source>
</evidence>
<dbReference type="GO" id="GO:0000398">
    <property type="term" value="P:mRNA splicing, via spliceosome"/>
    <property type="evidence" value="ECO:0007669"/>
    <property type="project" value="InterPro"/>
</dbReference>
<comment type="subcellular location">
    <subcellularLocation>
        <location evidence="1">Nucleus</location>
    </subcellularLocation>
</comment>
<name>A0A6C1E4W4_SACPS</name>
<dbReference type="InterPro" id="IPR036236">
    <property type="entry name" value="Znf_C2H2_sf"/>
</dbReference>
<dbReference type="OrthoDB" id="2160351at2759"/>
<dbReference type="InterPro" id="IPR031590">
    <property type="entry name" value="PRP9_N"/>
</dbReference>
<dbReference type="InterPro" id="IPR051421">
    <property type="entry name" value="RNA_Proc_DNA_Dmg_Regulator"/>
</dbReference>
<evidence type="ECO:0000256" key="1">
    <source>
        <dbReference type="ARBA" id="ARBA00004123"/>
    </source>
</evidence>
<dbReference type="InterPro" id="IPR022755">
    <property type="entry name" value="Znf_C2H2_jaz"/>
</dbReference>
<gene>
    <name evidence="9" type="primary">PRP9_2</name>
    <name evidence="9" type="ORF">GRS66_006667</name>
</gene>
<evidence type="ECO:0000256" key="6">
    <source>
        <dbReference type="ARBA" id="ARBA00023242"/>
    </source>
</evidence>
<keyword evidence="7" id="KW-0175">Coiled coil</keyword>
<dbReference type="EMBL" id="CP049001">
    <property type="protein sequence ID" value="QID84175.1"/>
    <property type="molecule type" value="Genomic_DNA"/>
</dbReference>
<keyword evidence="3" id="KW-0479">Metal-binding</keyword>
<feature type="coiled-coil region" evidence="7">
    <location>
        <begin position="102"/>
        <end position="136"/>
    </location>
</feature>
<evidence type="ECO:0000313" key="10">
    <source>
        <dbReference type="Proteomes" id="UP000501346"/>
    </source>
</evidence>
<dbReference type="SUPFAM" id="SSF57667">
    <property type="entry name" value="beta-beta-alpha zinc fingers"/>
    <property type="match status" value="1"/>
</dbReference>
<evidence type="ECO:0000313" key="9">
    <source>
        <dbReference type="EMBL" id="QID84175.1"/>
    </source>
</evidence>
<dbReference type="Pfam" id="PF16958">
    <property type="entry name" value="PRP9_N"/>
    <property type="match status" value="1"/>
</dbReference>
<protein>
    <submittedName>
        <fullName evidence="9">SF3a splicing factor complex subunit prp9</fullName>
    </submittedName>
</protein>
<dbReference type="InterPro" id="IPR024598">
    <property type="entry name" value="SF3a60/Prp9_C"/>
</dbReference>
<dbReference type="PROSITE" id="PS50171">
    <property type="entry name" value="ZF_MATRIN"/>
    <property type="match status" value="1"/>
</dbReference>
<dbReference type="Pfam" id="PF11931">
    <property type="entry name" value="SF3a60_Prp9_C"/>
    <property type="match status" value="1"/>
</dbReference>
<dbReference type="SMART" id="SM00451">
    <property type="entry name" value="ZnF_U1"/>
    <property type="match status" value="2"/>
</dbReference>
<keyword evidence="5" id="KW-0862">Zinc</keyword>
<dbReference type="GO" id="GO:0005681">
    <property type="term" value="C:spliceosomal complex"/>
    <property type="evidence" value="ECO:0007669"/>
    <property type="project" value="InterPro"/>
</dbReference>
<dbReference type="InterPro" id="IPR000690">
    <property type="entry name" value="Matrin/U1-C_Znf_C2H2"/>
</dbReference>
<dbReference type="GO" id="GO:0003723">
    <property type="term" value="F:RNA binding"/>
    <property type="evidence" value="ECO:0007669"/>
    <property type="project" value="InterPro"/>
</dbReference>
<keyword evidence="10" id="KW-1185">Reference proteome</keyword>
<dbReference type="AlphaFoldDB" id="A0A6C1E4W4"/>
<dbReference type="InterPro" id="IPR003604">
    <property type="entry name" value="Matrin/U1-like-C_Znf_C2H2"/>
</dbReference>
<dbReference type="Pfam" id="PF16837">
    <property type="entry name" value="SF3A3"/>
    <property type="match status" value="1"/>
</dbReference>
<evidence type="ECO:0000256" key="3">
    <source>
        <dbReference type="ARBA" id="ARBA00022723"/>
    </source>
</evidence>
<dbReference type="Pfam" id="PF12171">
    <property type="entry name" value="zf-C2H2_jaz"/>
    <property type="match status" value="1"/>
</dbReference>
<sequence>MDILETKRSLLEDLEIIENAITERIQRNPELYYHYILEAGKLFPDVKQPRSSLVSENKIYKLKKDKRNRKQVILQQHEIDLFLRDYKEKQKLANEIKIPQDVQEDDKDLRGFEQKLQELEEELINEQENFQLDMNLKRGRYALFSSSAEPSKRTNILSERARDIDLNRLFTRDEQYGEYMELEQFHSLWLNVIKRGDCSLLQFLDTVELFVDDEKYLLVPPMDRKNDRYMSFLIKLSEYVEDFFHKSYVLFEKEVVEGLIKSDFENSYCRGFLKSESKGIYCPLCYKWFKTQAVFENHIPGKTHKKNEAKRKRAVYSEYKLHRYLRLLKDELFHTKSFVERKLAFTANERMVEMNGLTQKYEAPAYDVTEREGDGQGGDEQKDDKLQGKHMFGKSFDMPLGPDGLPMPYWLYKLHGLDREYLCEICGNKTYNGRRTFERHFNEETHLYHLRCLGIEPSSIFKGITKIAEAQKLWNNTPRQPQFVTSTAAVPADKKLSQTKLPVEMELEEEDEQGNVMSKKVYDELKKQGLV</sequence>
<proteinExistence type="inferred from homology"/>
<dbReference type="PANTHER" id="PTHR12786">
    <property type="entry name" value="SPLICING FACTOR SF3A-RELATED"/>
    <property type="match status" value="1"/>
</dbReference>
<dbReference type="Proteomes" id="UP000501346">
    <property type="component" value="Chromosome SeIV-SeII"/>
</dbReference>
<dbReference type="PROSITE" id="PS00028">
    <property type="entry name" value="ZINC_FINGER_C2H2_1"/>
    <property type="match status" value="1"/>
</dbReference>
<comment type="similarity">
    <text evidence="2">Belongs to the SF3A3 family.</text>
</comment>
<dbReference type="InterPro" id="IPR031774">
    <property type="entry name" value="SF3A3_dom"/>
</dbReference>
<organism evidence="9 10">
    <name type="scientific">Saccharomyces pastorianus</name>
    <name type="common">Lager yeast</name>
    <name type="synonym">Saccharomyces cerevisiae x Saccharomyces eubayanus</name>
    <dbReference type="NCBI Taxonomy" id="27292"/>
    <lineage>
        <taxon>Eukaryota</taxon>
        <taxon>Fungi</taxon>
        <taxon>Dikarya</taxon>
        <taxon>Ascomycota</taxon>
        <taxon>Saccharomycotina</taxon>
        <taxon>Saccharomycetes</taxon>
        <taxon>Saccharomycetales</taxon>
        <taxon>Saccharomycetaceae</taxon>
        <taxon>Saccharomyces</taxon>
    </lineage>
</organism>
<dbReference type="PANTHER" id="PTHR12786:SF2">
    <property type="entry name" value="SPLICING FACTOR 3A SUBUNIT 3"/>
    <property type="match status" value="1"/>
</dbReference>
<feature type="domain" description="Matrin-type" evidence="8">
    <location>
        <begin position="421"/>
        <end position="452"/>
    </location>
</feature>
<evidence type="ECO:0000256" key="7">
    <source>
        <dbReference type="SAM" id="Coils"/>
    </source>
</evidence>
<keyword evidence="6" id="KW-0539">Nucleus</keyword>
<dbReference type="SMART" id="SM00355">
    <property type="entry name" value="ZnF_C2H2"/>
    <property type="match status" value="2"/>
</dbReference>